<dbReference type="GO" id="GO:0016829">
    <property type="term" value="F:lyase activity"/>
    <property type="evidence" value="ECO:0007669"/>
    <property type="project" value="UniProtKB-KW"/>
</dbReference>
<organism evidence="12 13">
    <name type="scientific">Arcobacter arenosus</name>
    <dbReference type="NCBI Taxonomy" id="2576037"/>
    <lineage>
        <taxon>Bacteria</taxon>
        <taxon>Pseudomonadati</taxon>
        <taxon>Campylobacterota</taxon>
        <taxon>Epsilonproteobacteria</taxon>
        <taxon>Campylobacterales</taxon>
        <taxon>Arcobacteraceae</taxon>
        <taxon>Arcobacter</taxon>
    </lineage>
</organism>
<dbReference type="RefSeq" id="WP_138152517.1">
    <property type="nucleotide sequence ID" value="NZ_VANU01000003.1"/>
</dbReference>
<proteinExistence type="predicted"/>
<reference evidence="12 13" key="1">
    <citation type="submission" date="2019-05" db="EMBL/GenBank/DDBJ databases">
        <title>Arcobacter sp. nov., isolated from sea sediment.</title>
        <authorList>
            <person name="Kim W."/>
        </authorList>
    </citation>
    <scope>NUCLEOTIDE SEQUENCE [LARGE SCALE GENOMIC DNA]</scope>
    <source>
        <strain evidence="12 13">CAU 1517</strain>
    </source>
</reference>
<evidence type="ECO:0000259" key="11">
    <source>
        <dbReference type="Pfam" id="PF00117"/>
    </source>
</evidence>
<sequence length="189" mass="21514">MTIGIIDTKANNLNSLFNALNSINASVKIVKEYDELEKCDKLILPGIGSFDSAMKILKPIVQDLKKIVLEDKKPILGICLGMQLFSVSSEEGTLKGLGFINAKVKKINSDEIYKVPHIGFNYVNEKKYYFSHSYFLEVKEENCEIDYVIYNMKIPAIIKKENILACQFHPEISGDLGLDFLKYFVEEFK</sequence>
<evidence type="ECO:0000256" key="1">
    <source>
        <dbReference type="ARBA" id="ARBA00005091"/>
    </source>
</evidence>
<keyword evidence="4" id="KW-0378">Hydrolase</keyword>
<evidence type="ECO:0000313" key="13">
    <source>
        <dbReference type="Proteomes" id="UP000308901"/>
    </source>
</evidence>
<dbReference type="InterPro" id="IPR029062">
    <property type="entry name" value="Class_I_gatase-like"/>
</dbReference>
<evidence type="ECO:0000256" key="9">
    <source>
        <dbReference type="ARBA" id="ARBA00049534"/>
    </source>
</evidence>
<gene>
    <name evidence="12" type="primary">hisH</name>
    <name evidence="12" type="ORF">FDK22_08665</name>
</gene>
<evidence type="ECO:0000256" key="6">
    <source>
        <dbReference type="ARBA" id="ARBA00023102"/>
    </source>
</evidence>
<feature type="active site" description="Nucleophile" evidence="10">
    <location>
        <position position="79"/>
    </location>
</feature>
<feature type="active site" evidence="10">
    <location>
        <position position="169"/>
    </location>
</feature>
<dbReference type="PANTHER" id="PTHR42701:SF1">
    <property type="entry name" value="IMIDAZOLE GLYCEROL PHOSPHATE SYNTHASE SUBUNIT HISH"/>
    <property type="match status" value="1"/>
</dbReference>
<dbReference type="Proteomes" id="UP000308901">
    <property type="component" value="Unassembled WGS sequence"/>
</dbReference>
<feature type="active site" evidence="10">
    <location>
        <position position="171"/>
    </location>
</feature>
<dbReference type="EMBL" id="VANU01000003">
    <property type="protein sequence ID" value="TLP38522.1"/>
    <property type="molecule type" value="Genomic_DNA"/>
</dbReference>
<evidence type="ECO:0000256" key="7">
    <source>
        <dbReference type="ARBA" id="ARBA00023239"/>
    </source>
</evidence>
<dbReference type="AlphaFoldDB" id="A0A5R8Y1T5"/>
<evidence type="ECO:0000256" key="8">
    <source>
        <dbReference type="ARBA" id="ARBA00047838"/>
    </source>
</evidence>
<dbReference type="OrthoDB" id="9807749at2"/>
<dbReference type="GO" id="GO:0000105">
    <property type="term" value="P:L-histidine biosynthetic process"/>
    <property type="evidence" value="ECO:0007669"/>
    <property type="project" value="UniProtKB-UniPathway"/>
</dbReference>
<comment type="pathway">
    <text evidence="1">Amino-acid biosynthesis; L-histidine biosynthesis; L-histidine from 5-phospho-alpha-D-ribose 1-diphosphate: step 5/9.</text>
</comment>
<evidence type="ECO:0000256" key="3">
    <source>
        <dbReference type="ARBA" id="ARBA00022605"/>
    </source>
</evidence>
<evidence type="ECO:0000256" key="10">
    <source>
        <dbReference type="PIRSR" id="PIRSR000495-1"/>
    </source>
</evidence>
<dbReference type="NCBIfam" id="TIGR01855">
    <property type="entry name" value="IMP_synth_hisH"/>
    <property type="match status" value="1"/>
</dbReference>
<keyword evidence="13" id="KW-1185">Reference proteome</keyword>
<dbReference type="PROSITE" id="PS51273">
    <property type="entry name" value="GATASE_TYPE_1"/>
    <property type="match status" value="1"/>
</dbReference>
<dbReference type="InterPro" id="IPR010139">
    <property type="entry name" value="Imidazole-glycPsynth_HisH"/>
</dbReference>
<evidence type="ECO:0000313" key="12">
    <source>
        <dbReference type="EMBL" id="TLP38522.1"/>
    </source>
</evidence>
<feature type="domain" description="Glutamine amidotransferase" evidence="11">
    <location>
        <begin position="5"/>
        <end position="174"/>
    </location>
</feature>
<keyword evidence="6" id="KW-0368">Histidine biosynthesis</keyword>
<keyword evidence="7" id="KW-0456">Lyase</keyword>
<evidence type="ECO:0000256" key="4">
    <source>
        <dbReference type="ARBA" id="ARBA00022801"/>
    </source>
</evidence>
<dbReference type="PANTHER" id="PTHR42701">
    <property type="entry name" value="IMIDAZOLE GLYCEROL PHOSPHATE SYNTHASE SUBUNIT HISH"/>
    <property type="match status" value="1"/>
</dbReference>
<evidence type="ECO:0000256" key="2">
    <source>
        <dbReference type="ARBA" id="ARBA00011152"/>
    </source>
</evidence>
<keyword evidence="5" id="KW-0315">Glutamine amidotransferase</keyword>
<dbReference type="Pfam" id="PF00117">
    <property type="entry name" value="GATase"/>
    <property type="match status" value="1"/>
</dbReference>
<comment type="catalytic activity">
    <reaction evidence="8">
        <text>5-[(5-phospho-1-deoxy-D-ribulos-1-ylimino)methylamino]-1-(5-phospho-beta-D-ribosyl)imidazole-4-carboxamide + L-glutamine = D-erythro-1-(imidazol-4-yl)glycerol 3-phosphate + 5-amino-1-(5-phospho-beta-D-ribosyl)imidazole-4-carboxamide + L-glutamate + H(+)</text>
        <dbReference type="Rhea" id="RHEA:24793"/>
        <dbReference type="ChEBI" id="CHEBI:15378"/>
        <dbReference type="ChEBI" id="CHEBI:29985"/>
        <dbReference type="ChEBI" id="CHEBI:58278"/>
        <dbReference type="ChEBI" id="CHEBI:58359"/>
        <dbReference type="ChEBI" id="CHEBI:58475"/>
        <dbReference type="ChEBI" id="CHEBI:58525"/>
        <dbReference type="EC" id="4.3.2.10"/>
    </reaction>
</comment>
<protein>
    <submittedName>
        <fullName evidence="12">Imidazole glycerol phosphate synthase subunit HisH</fullName>
    </submittedName>
</protein>
<dbReference type="InterPro" id="IPR017926">
    <property type="entry name" value="GATASE"/>
</dbReference>
<dbReference type="SUPFAM" id="SSF52317">
    <property type="entry name" value="Class I glutamine amidotransferase-like"/>
    <property type="match status" value="1"/>
</dbReference>
<dbReference type="UniPathway" id="UPA00031">
    <property type="reaction ID" value="UER00010"/>
</dbReference>
<dbReference type="Gene3D" id="3.40.50.880">
    <property type="match status" value="1"/>
</dbReference>
<comment type="catalytic activity">
    <reaction evidence="9">
        <text>L-glutamine + H2O = L-glutamate + NH4(+)</text>
        <dbReference type="Rhea" id="RHEA:15889"/>
        <dbReference type="ChEBI" id="CHEBI:15377"/>
        <dbReference type="ChEBI" id="CHEBI:28938"/>
        <dbReference type="ChEBI" id="CHEBI:29985"/>
        <dbReference type="ChEBI" id="CHEBI:58359"/>
        <dbReference type="EC" id="3.5.1.2"/>
    </reaction>
</comment>
<keyword evidence="3" id="KW-0028">Amino-acid biosynthesis</keyword>
<dbReference type="GO" id="GO:0004359">
    <property type="term" value="F:glutaminase activity"/>
    <property type="evidence" value="ECO:0007669"/>
    <property type="project" value="UniProtKB-EC"/>
</dbReference>
<comment type="caution">
    <text evidence="12">The sequence shown here is derived from an EMBL/GenBank/DDBJ whole genome shotgun (WGS) entry which is preliminary data.</text>
</comment>
<comment type="subunit">
    <text evidence="2">Heterodimer of HisH and HisF.</text>
</comment>
<accession>A0A5R8Y1T5</accession>
<dbReference type="GO" id="GO:0000107">
    <property type="term" value="F:imidazoleglycerol-phosphate synthase activity"/>
    <property type="evidence" value="ECO:0007669"/>
    <property type="project" value="RHEA"/>
</dbReference>
<evidence type="ECO:0000256" key="5">
    <source>
        <dbReference type="ARBA" id="ARBA00022962"/>
    </source>
</evidence>
<dbReference type="PIRSF" id="PIRSF000495">
    <property type="entry name" value="Amidotransf_hisH"/>
    <property type="match status" value="1"/>
</dbReference>
<name>A0A5R8Y1T5_9BACT</name>